<protein>
    <submittedName>
        <fullName evidence="2">Uncharacterized protein</fullName>
    </submittedName>
</protein>
<accession>A0ABS7KDX1</accession>
<evidence type="ECO:0000313" key="2">
    <source>
        <dbReference type="EMBL" id="MBY0202340.1"/>
    </source>
</evidence>
<keyword evidence="1" id="KW-0812">Transmembrane</keyword>
<sequence>MLNIVIGISILVYLYFLYIMLMHPPTDGSDIAQLQIRSAYTVIVIAVAGFIRLKL</sequence>
<keyword evidence="1" id="KW-0472">Membrane</keyword>
<feature type="transmembrane region" description="Helical" evidence="1">
    <location>
        <begin position="5"/>
        <end position="22"/>
    </location>
</feature>
<keyword evidence="1" id="KW-1133">Transmembrane helix</keyword>
<evidence type="ECO:0000256" key="1">
    <source>
        <dbReference type="SAM" id="Phobius"/>
    </source>
</evidence>
<evidence type="ECO:0000313" key="3">
    <source>
        <dbReference type="Proteomes" id="UP000706031"/>
    </source>
</evidence>
<name>A0ABS7KDX1_9BACL</name>
<keyword evidence="3" id="KW-1185">Reference proteome</keyword>
<feature type="transmembrane region" description="Helical" evidence="1">
    <location>
        <begin position="34"/>
        <end position="53"/>
    </location>
</feature>
<dbReference type="Proteomes" id="UP000706031">
    <property type="component" value="Unassembled WGS sequence"/>
</dbReference>
<dbReference type="EMBL" id="JACLIC010000007">
    <property type="protein sequence ID" value="MBY0202340.1"/>
    <property type="molecule type" value="Genomic_DNA"/>
</dbReference>
<proteinExistence type="predicted"/>
<reference evidence="2 3" key="1">
    <citation type="submission" date="2020-08" db="EMBL/GenBank/DDBJ databases">
        <title>Fungal Genomes of the International Space Station.</title>
        <authorList>
            <person name="Seuylemezian A."/>
            <person name="Singh N.K."/>
            <person name="Wood J."/>
            <person name="Venkateswaran K."/>
        </authorList>
    </citation>
    <scope>NUCLEOTIDE SEQUENCE [LARGE SCALE GENOMIC DNA]</scope>
    <source>
        <strain evidence="2 3">S/N-304-OC-R4</strain>
    </source>
</reference>
<gene>
    <name evidence="2" type="ORF">H7T88_03705</name>
</gene>
<organism evidence="2 3">
    <name type="scientific">Paenibacillus cucumis</name>
    <name type="common">ex Kampfer et al. 2016</name>
    <dbReference type="NCBI Taxonomy" id="1776858"/>
    <lineage>
        <taxon>Bacteria</taxon>
        <taxon>Bacillati</taxon>
        <taxon>Bacillota</taxon>
        <taxon>Bacilli</taxon>
        <taxon>Bacillales</taxon>
        <taxon>Paenibacillaceae</taxon>
        <taxon>Paenibacillus</taxon>
    </lineage>
</organism>
<comment type="caution">
    <text evidence="2">The sequence shown here is derived from an EMBL/GenBank/DDBJ whole genome shotgun (WGS) entry which is preliminary data.</text>
</comment>
<dbReference type="RefSeq" id="WP_186812210.1">
    <property type="nucleotide sequence ID" value="NZ_JACLIC010000007.1"/>
</dbReference>